<evidence type="ECO:0000313" key="2">
    <source>
        <dbReference type="EMBL" id="CAE0256209.1"/>
    </source>
</evidence>
<dbReference type="EMBL" id="HBIB01028346">
    <property type="protein sequence ID" value="CAE0256209.1"/>
    <property type="molecule type" value="Transcribed_RNA"/>
</dbReference>
<feature type="region of interest" description="Disordered" evidence="1">
    <location>
        <begin position="1"/>
        <end position="30"/>
    </location>
</feature>
<dbReference type="AlphaFoldDB" id="A0A7S3G8J9"/>
<sequence>MAESFASTRSSLHDQREFKPRKHISKPGSVHAAKNYDFNQTAFEETDIPPHARAARTIVLDQIDPDHLALKKPRWNGSTYTAEKFPDRAMKRVISAGQSIPPPTNYRAEVVPTAELIPANVNEDRYLKSQKKAGDVALKRAHPAGRDGEGCCCLTSSGMCVCG</sequence>
<organism evidence="2">
    <name type="scientific">Palpitomonas bilix</name>
    <dbReference type="NCBI Taxonomy" id="652834"/>
    <lineage>
        <taxon>Eukaryota</taxon>
        <taxon>Eukaryota incertae sedis</taxon>
    </lineage>
</organism>
<evidence type="ECO:0000256" key="1">
    <source>
        <dbReference type="SAM" id="MobiDB-lite"/>
    </source>
</evidence>
<feature type="compositionally biased region" description="Polar residues" evidence="1">
    <location>
        <begin position="1"/>
        <end position="10"/>
    </location>
</feature>
<gene>
    <name evidence="2" type="ORF">PBIL07802_LOCUS18464</name>
</gene>
<name>A0A7S3G8J9_9EUKA</name>
<accession>A0A7S3G8J9</accession>
<proteinExistence type="predicted"/>
<protein>
    <submittedName>
        <fullName evidence="2">Uncharacterized protein</fullName>
    </submittedName>
</protein>
<reference evidence="2" key="1">
    <citation type="submission" date="2021-01" db="EMBL/GenBank/DDBJ databases">
        <authorList>
            <person name="Corre E."/>
            <person name="Pelletier E."/>
            <person name="Niang G."/>
            <person name="Scheremetjew M."/>
            <person name="Finn R."/>
            <person name="Kale V."/>
            <person name="Holt S."/>
            <person name="Cochrane G."/>
            <person name="Meng A."/>
            <person name="Brown T."/>
            <person name="Cohen L."/>
        </authorList>
    </citation>
    <scope>NUCLEOTIDE SEQUENCE</scope>
    <source>
        <strain evidence="2">NIES-2562</strain>
    </source>
</reference>